<feature type="chain" id="PRO_5014630310" evidence="1">
    <location>
        <begin position="21"/>
        <end position="72"/>
    </location>
</feature>
<protein>
    <submittedName>
        <fullName evidence="2">Putative secreted protein</fullName>
    </submittedName>
</protein>
<name>A0A2M4CEN4_9DIPT</name>
<dbReference type="AlphaFoldDB" id="A0A2M4CEN4"/>
<reference evidence="2" key="1">
    <citation type="submission" date="2018-01" db="EMBL/GenBank/DDBJ databases">
        <title>An insight into the sialome of Amazonian anophelines.</title>
        <authorList>
            <person name="Ribeiro J.M."/>
            <person name="Scarpassa V."/>
            <person name="Calvo E."/>
        </authorList>
    </citation>
    <scope>NUCLEOTIDE SEQUENCE</scope>
    <source>
        <tissue evidence="2">Salivary glands</tissue>
    </source>
</reference>
<sequence length="72" mass="7940">MPRWFMRQVCSSSRCAASSALFTLAVDQSFSAVAETRGKMRCRMLCAFTTSDHMQASPPSTSAFWAPVPMKS</sequence>
<accession>A0A2M4CEN4</accession>
<keyword evidence="1" id="KW-0732">Signal</keyword>
<evidence type="ECO:0000313" key="2">
    <source>
        <dbReference type="EMBL" id="MBW63388.1"/>
    </source>
</evidence>
<feature type="signal peptide" evidence="1">
    <location>
        <begin position="1"/>
        <end position="20"/>
    </location>
</feature>
<organism evidence="2">
    <name type="scientific">Anopheles marajoara</name>
    <dbReference type="NCBI Taxonomy" id="58244"/>
    <lineage>
        <taxon>Eukaryota</taxon>
        <taxon>Metazoa</taxon>
        <taxon>Ecdysozoa</taxon>
        <taxon>Arthropoda</taxon>
        <taxon>Hexapoda</taxon>
        <taxon>Insecta</taxon>
        <taxon>Pterygota</taxon>
        <taxon>Neoptera</taxon>
        <taxon>Endopterygota</taxon>
        <taxon>Diptera</taxon>
        <taxon>Nematocera</taxon>
        <taxon>Culicoidea</taxon>
        <taxon>Culicidae</taxon>
        <taxon>Anophelinae</taxon>
        <taxon>Anopheles</taxon>
    </lineage>
</organism>
<proteinExistence type="predicted"/>
<evidence type="ECO:0000256" key="1">
    <source>
        <dbReference type="SAM" id="SignalP"/>
    </source>
</evidence>
<dbReference type="EMBL" id="GGFJ01014247">
    <property type="protein sequence ID" value="MBW63388.1"/>
    <property type="molecule type" value="Transcribed_RNA"/>
</dbReference>